<feature type="non-terminal residue" evidence="2">
    <location>
        <position position="1"/>
    </location>
</feature>
<dbReference type="EMBL" id="KB870807">
    <property type="protein sequence ID" value="EOA33027.1"/>
    <property type="molecule type" value="Genomic_DNA"/>
</dbReference>
<dbReference type="PANTHER" id="PTHR31672">
    <property type="entry name" value="BNACNNG10540D PROTEIN"/>
    <property type="match status" value="1"/>
</dbReference>
<dbReference type="InterPro" id="IPR001810">
    <property type="entry name" value="F-box_dom"/>
</dbReference>
<dbReference type="SUPFAM" id="SSF81383">
    <property type="entry name" value="F-box domain"/>
    <property type="match status" value="1"/>
</dbReference>
<dbReference type="InterPro" id="IPR017451">
    <property type="entry name" value="F-box-assoc_interact_dom"/>
</dbReference>
<dbReference type="PROSITE" id="PS50181">
    <property type="entry name" value="FBOX"/>
    <property type="match status" value="1"/>
</dbReference>
<dbReference type="InterPro" id="IPR006527">
    <property type="entry name" value="F-box-assoc_dom_typ1"/>
</dbReference>
<dbReference type="PANTHER" id="PTHR31672:SF13">
    <property type="entry name" value="F-BOX PROTEIN CPR30-LIKE"/>
    <property type="match status" value="1"/>
</dbReference>
<feature type="domain" description="F-box" evidence="1">
    <location>
        <begin position="1"/>
        <end position="40"/>
    </location>
</feature>
<dbReference type="Proteomes" id="UP000029121">
    <property type="component" value="Unassembled WGS sequence"/>
</dbReference>
<dbReference type="SMART" id="SM00256">
    <property type="entry name" value="FBOX"/>
    <property type="match status" value="1"/>
</dbReference>
<dbReference type="InterPro" id="IPR036047">
    <property type="entry name" value="F-box-like_dom_sf"/>
</dbReference>
<dbReference type="NCBIfam" id="TIGR01640">
    <property type="entry name" value="F_box_assoc_1"/>
    <property type="match status" value="1"/>
</dbReference>
<dbReference type="AlphaFoldDB" id="R0GBE9"/>
<dbReference type="Pfam" id="PF07734">
    <property type="entry name" value="FBA_1"/>
    <property type="match status" value="1"/>
</dbReference>
<name>R0GBE9_9BRAS</name>
<evidence type="ECO:0000259" key="1">
    <source>
        <dbReference type="PROSITE" id="PS50181"/>
    </source>
</evidence>
<reference evidence="3" key="1">
    <citation type="journal article" date="2013" name="Nat. Genet.">
        <title>The Capsella rubella genome and the genomic consequences of rapid mating system evolution.</title>
        <authorList>
            <person name="Slotte T."/>
            <person name="Hazzouri K.M."/>
            <person name="Agren J.A."/>
            <person name="Koenig D."/>
            <person name="Maumus F."/>
            <person name="Guo Y.L."/>
            <person name="Steige K."/>
            <person name="Platts A.E."/>
            <person name="Escobar J.S."/>
            <person name="Newman L.K."/>
            <person name="Wang W."/>
            <person name="Mandakova T."/>
            <person name="Vello E."/>
            <person name="Smith L.M."/>
            <person name="Henz S.R."/>
            <person name="Steffen J."/>
            <person name="Takuno S."/>
            <person name="Brandvain Y."/>
            <person name="Coop G."/>
            <person name="Andolfatto P."/>
            <person name="Hu T.T."/>
            <person name="Blanchette M."/>
            <person name="Clark R.M."/>
            <person name="Quesneville H."/>
            <person name="Nordborg M."/>
            <person name="Gaut B.S."/>
            <person name="Lysak M.A."/>
            <person name="Jenkins J."/>
            <person name="Grimwood J."/>
            <person name="Chapman J."/>
            <person name="Prochnik S."/>
            <person name="Shu S."/>
            <person name="Rokhsar D."/>
            <person name="Schmutz J."/>
            <person name="Weigel D."/>
            <person name="Wright S.I."/>
        </authorList>
    </citation>
    <scope>NUCLEOTIDE SEQUENCE [LARGE SCALE GENOMIC DNA]</scope>
    <source>
        <strain evidence="3">cv. Monte Gargano</strain>
    </source>
</reference>
<accession>R0GBE9</accession>
<dbReference type="InterPro" id="IPR050796">
    <property type="entry name" value="SCF_F-box_component"/>
</dbReference>
<sequence>PHDLLEEILCRVPAIYLKPLRSTCKKLSSLFNDKRFRRKHFDKAQKQSLVGVELRRVSISRIFHCDGLLLYINEVETVMVVWNPFMGKTRWIQHIDGDMRGYYSYVLGSYQDKKSGITSYKVLRYWFGNKPVFEICELYSNSWRIFDVTPNFRFYGIALNSCVSLKGKTYWLIC</sequence>
<protein>
    <recommendedName>
        <fullName evidence="1">F-box domain-containing protein</fullName>
    </recommendedName>
</protein>
<proteinExistence type="predicted"/>
<evidence type="ECO:0000313" key="2">
    <source>
        <dbReference type="EMBL" id="EOA33027.1"/>
    </source>
</evidence>
<dbReference type="Pfam" id="PF00646">
    <property type="entry name" value="F-box"/>
    <property type="match status" value="1"/>
</dbReference>
<gene>
    <name evidence="2" type="ORF">CARUB_v10016359mg</name>
</gene>
<organism evidence="2 3">
    <name type="scientific">Capsella rubella</name>
    <dbReference type="NCBI Taxonomy" id="81985"/>
    <lineage>
        <taxon>Eukaryota</taxon>
        <taxon>Viridiplantae</taxon>
        <taxon>Streptophyta</taxon>
        <taxon>Embryophyta</taxon>
        <taxon>Tracheophyta</taxon>
        <taxon>Spermatophyta</taxon>
        <taxon>Magnoliopsida</taxon>
        <taxon>eudicotyledons</taxon>
        <taxon>Gunneridae</taxon>
        <taxon>Pentapetalae</taxon>
        <taxon>rosids</taxon>
        <taxon>malvids</taxon>
        <taxon>Brassicales</taxon>
        <taxon>Brassicaceae</taxon>
        <taxon>Camelineae</taxon>
        <taxon>Capsella</taxon>
    </lineage>
</organism>
<evidence type="ECO:0000313" key="3">
    <source>
        <dbReference type="Proteomes" id="UP000029121"/>
    </source>
</evidence>
<keyword evidence="3" id="KW-1185">Reference proteome</keyword>